<reference evidence="3 4" key="1">
    <citation type="submission" date="2023-08" db="EMBL/GenBank/DDBJ databases">
        <title>The draft genome sequence of Paracraurococcus sp. LOR1-02.</title>
        <authorList>
            <person name="Kingkaew E."/>
            <person name="Tanasupawat S."/>
        </authorList>
    </citation>
    <scope>NUCLEOTIDE SEQUENCE [LARGE SCALE GENOMIC DNA]</scope>
    <source>
        <strain evidence="3 4">LOR1-02</strain>
    </source>
</reference>
<dbReference type="InterPro" id="IPR042100">
    <property type="entry name" value="Bug_dom1"/>
</dbReference>
<protein>
    <submittedName>
        <fullName evidence="3">Tripartite tricarboxylate transporter substrate binding protein</fullName>
    </submittedName>
</protein>
<dbReference type="EMBL" id="JAUTWS010000054">
    <property type="protein sequence ID" value="MDO9712663.1"/>
    <property type="molecule type" value="Genomic_DNA"/>
</dbReference>
<keyword evidence="4" id="KW-1185">Reference proteome</keyword>
<evidence type="ECO:0000256" key="1">
    <source>
        <dbReference type="ARBA" id="ARBA00006987"/>
    </source>
</evidence>
<dbReference type="SUPFAM" id="SSF53850">
    <property type="entry name" value="Periplasmic binding protein-like II"/>
    <property type="match status" value="1"/>
</dbReference>
<feature type="chain" id="PRO_5047414006" evidence="2">
    <location>
        <begin position="28"/>
        <end position="328"/>
    </location>
</feature>
<comment type="caution">
    <text evidence="3">The sequence shown here is derived from an EMBL/GenBank/DDBJ whole genome shotgun (WGS) entry which is preliminary data.</text>
</comment>
<proteinExistence type="inferred from homology"/>
<evidence type="ECO:0000256" key="2">
    <source>
        <dbReference type="SAM" id="SignalP"/>
    </source>
</evidence>
<comment type="similarity">
    <text evidence="1">Belongs to the UPF0065 (bug) family.</text>
</comment>
<organism evidence="3 4">
    <name type="scientific">Paracraurococcus lichenis</name>
    <dbReference type="NCBI Taxonomy" id="3064888"/>
    <lineage>
        <taxon>Bacteria</taxon>
        <taxon>Pseudomonadati</taxon>
        <taxon>Pseudomonadota</taxon>
        <taxon>Alphaproteobacteria</taxon>
        <taxon>Acetobacterales</taxon>
        <taxon>Roseomonadaceae</taxon>
        <taxon>Paracraurococcus</taxon>
    </lineage>
</organism>
<dbReference type="InterPro" id="IPR005064">
    <property type="entry name" value="BUG"/>
</dbReference>
<dbReference type="PANTHER" id="PTHR42928:SF5">
    <property type="entry name" value="BLR1237 PROTEIN"/>
    <property type="match status" value="1"/>
</dbReference>
<dbReference type="Gene3D" id="3.40.190.150">
    <property type="entry name" value="Bordetella uptake gene, domain 1"/>
    <property type="match status" value="1"/>
</dbReference>
<sequence>MSQRLSCLRLSRRALLAALAAPSVARAQDYPDRPLRLIVPFGPGGTVDLVGRLVGNRLSQTIGQPVVIENRGGASGAIGSVAAARAAPDGYTFLVGSTTTISIYPQLEPNAGYDPARDFIGLSQAAYVPHVLVINPQIPATSIAELLAWTKARREPLALGDGGVGTPHSLAGEILAQAAGIEVLHVTYKGGGEAHAALIAGTVNAASVELSVASPYMRNGQMRAVGIAARERAPGFPDLPTFIEQGFPDYEITSWFGFFAPSHTPEAIAARLEEAVVRATLDPEVKDKLTAAGATVVGSGRGPFEAHLARERAKWGAAIRLAGVTATN</sequence>
<dbReference type="Gene3D" id="3.40.190.10">
    <property type="entry name" value="Periplasmic binding protein-like II"/>
    <property type="match status" value="1"/>
</dbReference>
<accession>A0ABT9E8Z3</accession>
<evidence type="ECO:0000313" key="4">
    <source>
        <dbReference type="Proteomes" id="UP001243009"/>
    </source>
</evidence>
<dbReference type="PANTHER" id="PTHR42928">
    <property type="entry name" value="TRICARBOXYLATE-BINDING PROTEIN"/>
    <property type="match status" value="1"/>
</dbReference>
<dbReference type="PIRSF" id="PIRSF017082">
    <property type="entry name" value="YflP"/>
    <property type="match status" value="1"/>
</dbReference>
<dbReference type="CDD" id="cd07012">
    <property type="entry name" value="PBP2_Bug_TTT"/>
    <property type="match status" value="1"/>
</dbReference>
<dbReference type="RefSeq" id="WP_305107519.1">
    <property type="nucleotide sequence ID" value="NZ_JAUTWS010000054.1"/>
</dbReference>
<evidence type="ECO:0000313" key="3">
    <source>
        <dbReference type="EMBL" id="MDO9712663.1"/>
    </source>
</evidence>
<name>A0ABT9E8Z3_9PROT</name>
<gene>
    <name evidence="3" type="ORF">Q7A36_30290</name>
</gene>
<dbReference type="Proteomes" id="UP001243009">
    <property type="component" value="Unassembled WGS sequence"/>
</dbReference>
<dbReference type="Pfam" id="PF03401">
    <property type="entry name" value="TctC"/>
    <property type="match status" value="1"/>
</dbReference>
<keyword evidence="2" id="KW-0732">Signal</keyword>
<feature type="signal peptide" evidence="2">
    <location>
        <begin position="1"/>
        <end position="27"/>
    </location>
</feature>